<sequence>MLCFEWIAENGDTFFCCFVFYACDARDVPMSQFTPGRVPNGPDVIRIDVTITIVHASLPSLYLIPRGGAISPKGKELPIGSECSKSFLTICGTSGWC</sequence>
<dbReference type="AlphaFoldDB" id="A0ABD0J9R7"/>
<gene>
    <name evidence="1" type="ORF">BaRGS_00037063</name>
</gene>
<dbReference type="EMBL" id="JACVVK020000543">
    <property type="protein sequence ID" value="KAK7466848.1"/>
    <property type="molecule type" value="Genomic_DNA"/>
</dbReference>
<dbReference type="Proteomes" id="UP001519460">
    <property type="component" value="Unassembled WGS sequence"/>
</dbReference>
<name>A0ABD0J9R7_9CAEN</name>
<proteinExistence type="predicted"/>
<accession>A0ABD0J9R7</accession>
<comment type="caution">
    <text evidence="1">The sequence shown here is derived from an EMBL/GenBank/DDBJ whole genome shotgun (WGS) entry which is preliminary data.</text>
</comment>
<organism evidence="1 2">
    <name type="scientific">Batillaria attramentaria</name>
    <dbReference type="NCBI Taxonomy" id="370345"/>
    <lineage>
        <taxon>Eukaryota</taxon>
        <taxon>Metazoa</taxon>
        <taxon>Spiralia</taxon>
        <taxon>Lophotrochozoa</taxon>
        <taxon>Mollusca</taxon>
        <taxon>Gastropoda</taxon>
        <taxon>Caenogastropoda</taxon>
        <taxon>Sorbeoconcha</taxon>
        <taxon>Cerithioidea</taxon>
        <taxon>Batillariidae</taxon>
        <taxon>Batillaria</taxon>
    </lineage>
</organism>
<reference evidence="1 2" key="1">
    <citation type="journal article" date="2023" name="Sci. Data">
        <title>Genome assembly of the Korean intertidal mud-creeper Batillaria attramentaria.</title>
        <authorList>
            <person name="Patra A.K."/>
            <person name="Ho P.T."/>
            <person name="Jun S."/>
            <person name="Lee S.J."/>
            <person name="Kim Y."/>
            <person name="Won Y.J."/>
        </authorList>
    </citation>
    <scope>NUCLEOTIDE SEQUENCE [LARGE SCALE GENOMIC DNA]</scope>
    <source>
        <strain evidence="1">Wonlab-2016</strain>
    </source>
</reference>
<protein>
    <submittedName>
        <fullName evidence="1">Uncharacterized protein</fullName>
    </submittedName>
</protein>
<evidence type="ECO:0000313" key="1">
    <source>
        <dbReference type="EMBL" id="KAK7466848.1"/>
    </source>
</evidence>
<evidence type="ECO:0000313" key="2">
    <source>
        <dbReference type="Proteomes" id="UP001519460"/>
    </source>
</evidence>
<keyword evidence="2" id="KW-1185">Reference proteome</keyword>